<reference evidence="4" key="1">
    <citation type="journal article" date="2019" name="Nat. Commun.">
        <title>Expansion of phycobilisome linker gene families in mesophilic red algae.</title>
        <authorList>
            <person name="Lee J."/>
            <person name="Kim D."/>
            <person name="Bhattacharya D."/>
            <person name="Yoon H.S."/>
        </authorList>
    </citation>
    <scope>NUCLEOTIDE SEQUENCE [LARGE SCALE GENOMIC DNA]</scope>
    <source>
        <strain evidence="4">CCMP 1328</strain>
    </source>
</reference>
<organism evidence="3 4">
    <name type="scientific">Porphyridium purpureum</name>
    <name type="common">Red alga</name>
    <name type="synonym">Porphyridium cruentum</name>
    <dbReference type="NCBI Taxonomy" id="35688"/>
    <lineage>
        <taxon>Eukaryota</taxon>
        <taxon>Rhodophyta</taxon>
        <taxon>Bangiophyceae</taxon>
        <taxon>Porphyridiales</taxon>
        <taxon>Porphyridiaceae</taxon>
        <taxon>Porphyridium</taxon>
    </lineage>
</organism>
<keyword evidence="4" id="KW-1185">Reference proteome</keyword>
<dbReference type="CDD" id="cd14686">
    <property type="entry name" value="bZIP"/>
    <property type="match status" value="1"/>
</dbReference>
<feature type="compositionally biased region" description="Basic and acidic residues" evidence="2">
    <location>
        <begin position="437"/>
        <end position="448"/>
    </location>
</feature>
<evidence type="ECO:0000313" key="3">
    <source>
        <dbReference type="EMBL" id="KAA8492328.1"/>
    </source>
</evidence>
<gene>
    <name evidence="3" type="ORF">FVE85_3766</name>
</gene>
<dbReference type="OrthoDB" id="428159at2759"/>
<dbReference type="AlphaFoldDB" id="A0A5J4YM53"/>
<feature type="region of interest" description="Disordered" evidence="2">
    <location>
        <begin position="511"/>
        <end position="550"/>
    </location>
</feature>
<comment type="caution">
    <text evidence="3">The sequence shown here is derived from an EMBL/GenBank/DDBJ whole genome shotgun (WGS) entry which is preliminary data.</text>
</comment>
<dbReference type="OMA" id="EYPARNT"/>
<dbReference type="PANTHER" id="PTHR12517:SF0">
    <property type="entry name" value="INTERMEMBRANE LIPID TRANSFER PROTEIN VPS13B"/>
    <property type="match status" value="1"/>
</dbReference>
<feature type="compositionally biased region" description="Low complexity" evidence="2">
    <location>
        <begin position="121"/>
        <end position="132"/>
    </location>
</feature>
<dbReference type="PANTHER" id="PTHR12517">
    <property type="entry name" value="VACUOLAR PROTEIN SORTING-ASSOCIATED PROTEIN 13B"/>
    <property type="match status" value="1"/>
</dbReference>
<feature type="region of interest" description="Disordered" evidence="2">
    <location>
        <begin position="99"/>
        <end position="164"/>
    </location>
</feature>
<feature type="region of interest" description="Disordered" evidence="2">
    <location>
        <begin position="437"/>
        <end position="492"/>
    </location>
</feature>
<feature type="compositionally biased region" description="Polar residues" evidence="2">
    <location>
        <begin position="152"/>
        <end position="162"/>
    </location>
</feature>
<evidence type="ECO:0000256" key="2">
    <source>
        <dbReference type="SAM" id="MobiDB-lite"/>
    </source>
</evidence>
<evidence type="ECO:0000256" key="1">
    <source>
        <dbReference type="SAM" id="Coils"/>
    </source>
</evidence>
<dbReference type="EMBL" id="VRMN01000010">
    <property type="protein sequence ID" value="KAA8492328.1"/>
    <property type="molecule type" value="Genomic_DNA"/>
</dbReference>
<feature type="compositionally biased region" description="Basic residues" evidence="2">
    <location>
        <begin position="465"/>
        <end position="484"/>
    </location>
</feature>
<feature type="compositionally biased region" description="Basic and acidic residues" evidence="2">
    <location>
        <begin position="108"/>
        <end position="120"/>
    </location>
</feature>
<feature type="compositionally biased region" description="Basic residues" evidence="2">
    <location>
        <begin position="133"/>
        <end position="150"/>
    </location>
</feature>
<dbReference type="InterPro" id="IPR039782">
    <property type="entry name" value="VPS13B"/>
</dbReference>
<name>A0A5J4YM53_PORPP</name>
<keyword evidence="1" id="KW-0175">Coiled coil</keyword>
<proteinExistence type="predicted"/>
<evidence type="ECO:0000313" key="4">
    <source>
        <dbReference type="Proteomes" id="UP000324585"/>
    </source>
</evidence>
<protein>
    <submittedName>
        <fullName evidence="3">Vacuolar protein sorting-associated protein 13b</fullName>
    </submittedName>
</protein>
<sequence length="762" mass="82715">MFDGTLAAWLQQLTQEYVQSRTSDVRLGIGGGQLVLDNAELRVDAINKLLREARAPLSILRASVGRLRIHVPWSALTSSPVKVYLENVHMLATLSDNASASSEFPDATGHRASIDEDSQLRKSGSSKLASSKSKSRKSSSKSGKSSKKPPQRSETSNSSSIPGTELQHFLANGGASMSPATGGTTFGQAASDGTRAEKARDFDPLSYFSWYKTMLGRLVFNIELEVNSLKLEYSDSECRGWVSCASILANSADADWHKCFNQIDPSSVDIVVMRKLFSIQGLTVAFIPRQPQMVESRLASRGGAHAVSELFLNMFETEFPIINGLGLTLKVLLSASGDQSAGSEGNSEEAVACEAALEIDDPDFCVSARQMRWLLEIMALSSCKISPQEETAPFRCSNCGEAAKSSGLMIPAEHASGHGLGMEAGSFNSLSEPVHEHMYRSDADRDTTDLDVGDVGASDSQDRRSKGRALKRDKRQDKSKRPRPKPLPARAFLMSEEESILSEIESVAEKVHGGMQRAKPQRNCQASDVDPVSNEPDSPEPEQGHSRTGPFSRIWAFITGDTGKELANDPADLLGFEPYEYVDEIAQAEMAVKQARESGGITMVFKLRTPDHEARQRAEKLAQELQVERELRLAAMRGSGDHGEGSSSVLDPLAHIQELEAEIERLRTKNKDLKEELVDLERLVSDASASKDSIIRQMEAALLKAERNLMSLLEKVAFSGNHSAVVSSSGGPGSRAQDHALWLEDNQLVGGAGTAADSHTLV</sequence>
<dbReference type="Proteomes" id="UP000324585">
    <property type="component" value="Unassembled WGS sequence"/>
</dbReference>
<feature type="coiled-coil region" evidence="1">
    <location>
        <begin position="656"/>
        <end position="715"/>
    </location>
</feature>
<accession>A0A5J4YM53</accession>